<feature type="compositionally biased region" description="Pro residues" evidence="2">
    <location>
        <begin position="341"/>
        <end position="350"/>
    </location>
</feature>
<protein>
    <submittedName>
        <fullName evidence="3">Uncharacterized protein</fullName>
    </submittedName>
</protein>
<feature type="compositionally biased region" description="Basic and acidic residues" evidence="2">
    <location>
        <begin position="514"/>
        <end position="527"/>
    </location>
</feature>
<keyword evidence="1" id="KW-0175">Coiled coil</keyword>
<feature type="compositionally biased region" description="Polar residues" evidence="2">
    <location>
        <begin position="664"/>
        <end position="674"/>
    </location>
</feature>
<feature type="region of interest" description="Disordered" evidence="2">
    <location>
        <begin position="331"/>
        <end position="353"/>
    </location>
</feature>
<feature type="compositionally biased region" description="Polar residues" evidence="2">
    <location>
        <begin position="894"/>
        <end position="907"/>
    </location>
</feature>
<keyword evidence="4" id="KW-1185">Reference proteome</keyword>
<feature type="region of interest" description="Disordered" evidence="2">
    <location>
        <begin position="1"/>
        <end position="40"/>
    </location>
</feature>
<organism evidence="3 4">
    <name type="scientific">Diplodia seriata</name>
    <dbReference type="NCBI Taxonomy" id="420778"/>
    <lineage>
        <taxon>Eukaryota</taxon>
        <taxon>Fungi</taxon>
        <taxon>Dikarya</taxon>
        <taxon>Ascomycota</taxon>
        <taxon>Pezizomycotina</taxon>
        <taxon>Dothideomycetes</taxon>
        <taxon>Dothideomycetes incertae sedis</taxon>
        <taxon>Botryosphaeriales</taxon>
        <taxon>Botryosphaeriaceae</taxon>
        <taxon>Diplodia</taxon>
    </lineage>
</organism>
<evidence type="ECO:0000313" key="4">
    <source>
        <dbReference type="Proteomes" id="UP001430584"/>
    </source>
</evidence>
<name>A0ABR3CS29_9PEZI</name>
<feature type="compositionally biased region" description="Basic and acidic residues" evidence="2">
    <location>
        <begin position="630"/>
        <end position="641"/>
    </location>
</feature>
<feature type="region of interest" description="Disordered" evidence="2">
    <location>
        <begin position="149"/>
        <end position="204"/>
    </location>
</feature>
<gene>
    <name evidence="3" type="ORF">SLS55_002393</name>
</gene>
<feature type="region of interest" description="Disordered" evidence="2">
    <location>
        <begin position="269"/>
        <end position="290"/>
    </location>
</feature>
<feature type="region of interest" description="Disordered" evidence="2">
    <location>
        <begin position="432"/>
        <end position="455"/>
    </location>
</feature>
<dbReference type="EMBL" id="JAJVCZ030000002">
    <property type="protein sequence ID" value="KAL0263413.1"/>
    <property type="molecule type" value="Genomic_DNA"/>
</dbReference>
<evidence type="ECO:0000256" key="1">
    <source>
        <dbReference type="SAM" id="Coils"/>
    </source>
</evidence>
<feature type="compositionally biased region" description="Polar residues" evidence="2">
    <location>
        <begin position="645"/>
        <end position="655"/>
    </location>
</feature>
<comment type="caution">
    <text evidence="3">The sequence shown here is derived from an EMBL/GenBank/DDBJ whole genome shotgun (WGS) entry which is preliminary data.</text>
</comment>
<feature type="compositionally biased region" description="Low complexity" evidence="2">
    <location>
        <begin position="184"/>
        <end position="193"/>
    </location>
</feature>
<feature type="compositionally biased region" description="Polar residues" evidence="2">
    <location>
        <begin position="277"/>
        <end position="286"/>
    </location>
</feature>
<feature type="coiled-coil region" evidence="1">
    <location>
        <begin position="786"/>
        <end position="849"/>
    </location>
</feature>
<dbReference type="GeneID" id="92006478"/>
<feature type="region of interest" description="Disordered" evidence="2">
    <location>
        <begin position="488"/>
        <end position="540"/>
    </location>
</feature>
<feature type="compositionally biased region" description="Basic and acidic residues" evidence="2">
    <location>
        <begin position="194"/>
        <end position="204"/>
    </location>
</feature>
<accession>A0ABR3CS29</accession>
<proteinExistence type="predicted"/>
<feature type="region of interest" description="Disordered" evidence="2">
    <location>
        <begin position="59"/>
        <end position="85"/>
    </location>
</feature>
<dbReference type="Proteomes" id="UP001430584">
    <property type="component" value="Unassembled WGS sequence"/>
</dbReference>
<feature type="compositionally biased region" description="Polar residues" evidence="2">
    <location>
        <begin position="528"/>
        <end position="540"/>
    </location>
</feature>
<feature type="region of interest" description="Disordered" evidence="2">
    <location>
        <begin position="607"/>
        <end position="713"/>
    </location>
</feature>
<feature type="region of interest" description="Disordered" evidence="2">
    <location>
        <begin position="892"/>
        <end position="911"/>
    </location>
</feature>
<sequence>MSLNCYSPTKRRVASPKKSSSAKSSENEKPYAALDETQRSHAYRYNIGNNFYREQVDRENATKKCVQTGSAPADNRSDKSLPRMPEMTSPPNTTITMFMTQLNQPELPQKHDDLKLVPESDTEEMPTDRALIESRSEGRLFRMMAQRAETPLHTAPSPSSEEGDTPPNVPRQHFSKCPAHQRKVSMPDSSKVSSSKDLRHEVTARRKPGKLAFNLPGIKGPASSSTVGVQRSTLADLDIPTKAAKFLGSYTAADPHGSSSKWTLNLSRRKTQRKRANTTNSLPETTCEQDEKDITALPPVFPTSSSAEPDRNTAFEDGTVRVAIDSRGNGRRFAHQESNPSLPPTPPAKNTPPHIRAALDALAGKSLGGLSGLGIATAESHDEVASIDFGEKTPKDEKGPAWIKHGVAEYAKLIEASPSMHSMKASVVGSPTWNTQAGEQTPRPAGPRTDGLRMDGLTKEGYLPQAVYKPNDYSPSVYSTMFKTPDLKERGKKPYSVKPTPALRTIADSPPTRDNFDTPAKRNDDLTNPRTNAHLNSSSKESLPIVYRLSQGEFILEDEDGIRVVDDKDLFARPPRTSSLNWQNKPPPGARLSLIPSMFLQKLATSENPMTSSNLTTDPSLSNTSSTMRDAPHHANHESVAERNPASNSIDSPTDGSDGVHMSPSASRSGQPSDQAFPHSVGLTPYLAQQLDNNPNAISPAGFHHPSAVPSPLTGPFPPTMQHSMPTHEQLLTHFHVLHYHIEETFRAFGDAQKHTREAIVADSENKFSEMRNAIDEYFADVRSHLNAIEHNMSRATGETENLKNALDTHVRSMDEHVFKPMRNMTSQNNDLIKKVETLQQRIGQLEKKSENTPPAYCLPDKNGNGQGPTQNRAVMEGQSAPFARQWNYDGSRHTLSGQQQDRSSYTDVGGHYYNGADGAQHHNYQDRYNYAGNSSYNNYMQ</sequence>
<reference evidence="3 4" key="1">
    <citation type="submission" date="2024-02" db="EMBL/GenBank/DDBJ databases">
        <title>De novo assembly and annotation of 12 fungi associated with fruit tree decline syndrome in Ontario, Canada.</title>
        <authorList>
            <person name="Sulman M."/>
            <person name="Ellouze W."/>
            <person name="Ilyukhin E."/>
        </authorList>
    </citation>
    <scope>NUCLEOTIDE SEQUENCE [LARGE SCALE GENOMIC DNA]</scope>
    <source>
        <strain evidence="3 4">FDS-637</strain>
    </source>
</reference>
<feature type="compositionally biased region" description="Polar residues" evidence="2">
    <location>
        <begin position="607"/>
        <end position="628"/>
    </location>
</feature>
<dbReference type="RefSeq" id="XP_066636442.1">
    <property type="nucleotide sequence ID" value="XM_066773875.1"/>
</dbReference>
<evidence type="ECO:0000313" key="3">
    <source>
        <dbReference type="EMBL" id="KAL0263413.1"/>
    </source>
</evidence>
<evidence type="ECO:0000256" key="2">
    <source>
        <dbReference type="SAM" id="MobiDB-lite"/>
    </source>
</evidence>